<accession>I0YS61</accession>
<keyword evidence="2" id="KW-1185">Reference proteome</keyword>
<evidence type="ECO:0000313" key="1">
    <source>
        <dbReference type="EMBL" id="EIE21230.1"/>
    </source>
</evidence>
<dbReference type="KEGG" id="csl:COCSUDRAFT_54166"/>
<protein>
    <submittedName>
        <fullName evidence="1">Uncharacterized protein</fullName>
    </submittedName>
</protein>
<dbReference type="RefSeq" id="XP_005645774.1">
    <property type="nucleotide sequence ID" value="XM_005645717.1"/>
</dbReference>
<evidence type="ECO:0000313" key="2">
    <source>
        <dbReference type="Proteomes" id="UP000007264"/>
    </source>
</evidence>
<reference evidence="1 2" key="1">
    <citation type="journal article" date="2012" name="Genome Biol.">
        <title>The genome of the polar eukaryotic microalga coccomyxa subellipsoidea reveals traits of cold adaptation.</title>
        <authorList>
            <person name="Blanc G."/>
            <person name="Agarkova I."/>
            <person name="Grimwood J."/>
            <person name="Kuo A."/>
            <person name="Brueggeman A."/>
            <person name="Dunigan D."/>
            <person name="Gurnon J."/>
            <person name="Ladunga I."/>
            <person name="Lindquist E."/>
            <person name="Lucas S."/>
            <person name="Pangilinan J."/>
            <person name="Proschold T."/>
            <person name="Salamov A."/>
            <person name="Schmutz J."/>
            <person name="Weeks D."/>
            <person name="Yamada T."/>
            <person name="Claverie J.M."/>
            <person name="Grigoriev I."/>
            <person name="Van Etten J."/>
            <person name="Lomsadze A."/>
            <person name="Borodovsky M."/>
        </authorList>
    </citation>
    <scope>NUCLEOTIDE SEQUENCE [LARGE SCALE GENOMIC DNA]</scope>
    <source>
        <strain evidence="1 2">C-169</strain>
    </source>
</reference>
<organism evidence="1 2">
    <name type="scientific">Coccomyxa subellipsoidea (strain C-169)</name>
    <name type="common">Green microalga</name>
    <dbReference type="NCBI Taxonomy" id="574566"/>
    <lineage>
        <taxon>Eukaryota</taxon>
        <taxon>Viridiplantae</taxon>
        <taxon>Chlorophyta</taxon>
        <taxon>core chlorophytes</taxon>
        <taxon>Trebouxiophyceae</taxon>
        <taxon>Trebouxiophyceae incertae sedis</taxon>
        <taxon>Coccomyxaceae</taxon>
        <taxon>Coccomyxa</taxon>
        <taxon>Coccomyxa subellipsoidea</taxon>
    </lineage>
</organism>
<proteinExistence type="predicted"/>
<dbReference type="EMBL" id="AGSI01000013">
    <property type="protein sequence ID" value="EIE21230.1"/>
    <property type="molecule type" value="Genomic_DNA"/>
</dbReference>
<name>I0YS61_COCSC</name>
<dbReference type="AlphaFoldDB" id="I0YS61"/>
<dbReference type="Proteomes" id="UP000007264">
    <property type="component" value="Unassembled WGS sequence"/>
</dbReference>
<dbReference type="GeneID" id="17039212"/>
<comment type="caution">
    <text evidence="1">The sequence shown here is derived from an EMBL/GenBank/DDBJ whole genome shotgun (WGS) entry which is preliminary data.</text>
</comment>
<gene>
    <name evidence="1" type="ORF">COCSUDRAFT_54166</name>
</gene>
<sequence length="146" mass="15447">MTGTEGFRAVVLADPGRAMGKSWLRAAPGAQSAVGLSRAVAALNFERGLRGRKGSTTSTASTQWSHPMTRALGRVLSWKMASSQRPAGAACTQSVSPTAGPAVTMTTRMTSAAMSRTSLQPMHHMWRLKMKVRGKVVSGMAIDAMQ</sequence>